<evidence type="ECO:0000313" key="13">
    <source>
        <dbReference type="Proteomes" id="UP000639775"/>
    </source>
</evidence>
<protein>
    <recommendedName>
        <fullName evidence="8">Regulator of SigK</fullName>
    </recommendedName>
    <alternativeName>
        <fullName evidence="7">Sigma-K anti-sigma factor RskA</fullName>
    </alternativeName>
</protein>
<evidence type="ECO:0000256" key="10">
    <source>
        <dbReference type="SAM" id="Phobius"/>
    </source>
</evidence>
<keyword evidence="13" id="KW-1185">Reference proteome</keyword>
<dbReference type="InterPro" id="IPR041916">
    <property type="entry name" value="Anti_sigma_zinc_sf"/>
</dbReference>
<keyword evidence="5 10" id="KW-1133">Transmembrane helix</keyword>
<dbReference type="PANTHER" id="PTHR37461:SF1">
    <property type="entry name" value="ANTI-SIGMA-K FACTOR RSKA"/>
    <property type="match status" value="1"/>
</dbReference>
<dbReference type="InterPro" id="IPR051474">
    <property type="entry name" value="Anti-sigma-K/W_factor"/>
</dbReference>
<evidence type="ECO:0000256" key="8">
    <source>
        <dbReference type="ARBA" id="ARBA00030803"/>
    </source>
</evidence>
<feature type="transmembrane region" description="Helical" evidence="10">
    <location>
        <begin position="88"/>
        <end position="112"/>
    </location>
</feature>
<evidence type="ECO:0000256" key="2">
    <source>
        <dbReference type="ARBA" id="ARBA00004236"/>
    </source>
</evidence>
<comment type="caution">
    <text evidence="12">The sequence shown here is derived from an EMBL/GenBank/DDBJ whole genome shotgun (WGS) entry which is preliminary data.</text>
</comment>
<feature type="domain" description="Anti-sigma K factor RskA C-terminal" evidence="11">
    <location>
        <begin position="95"/>
        <end position="222"/>
    </location>
</feature>
<evidence type="ECO:0000256" key="9">
    <source>
        <dbReference type="SAM" id="MobiDB-lite"/>
    </source>
</evidence>
<gene>
    <name evidence="12" type="ORF">HAT86_00250</name>
</gene>
<dbReference type="PANTHER" id="PTHR37461">
    <property type="entry name" value="ANTI-SIGMA-K FACTOR RSKA"/>
    <property type="match status" value="1"/>
</dbReference>
<evidence type="ECO:0000256" key="4">
    <source>
        <dbReference type="ARBA" id="ARBA00022692"/>
    </source>
</evidence>
<dbReference type="AlphaFoldDB" id="A0A967BEB4"/>
<comment type="subcellular location">
    <subcellularLocation>
        <location evidence="2">Cell membrane</location>
    </subcellularLocation>
    <subcellularLocation>
        <location evidence="1">Membrane</location>
        <topology evidence="1">Single-pass membrane protein</topology>
    </subcellularLocation>
</comment>
<accession>A0A967BEB4</accession>
<evidence type="ECO:0000259" key="11">
    <source>
        <dbReference type="Pfam" id="PF10099"/>
    </source>
</evidence>
<evidence type="ECO:0000256" key="7">
    <source>
        <dbReference type="ARBA" id="ARBA00029829"/>
    </source>
</evidence>
<evidence type="ECO:0000256" key="3">
    <source>
        <dbReference type="ARBA" id="ARBA00022475"/>
    </source>
</evidence>
<sequence>MSDETPDHEADKALAGEYALGLLSPDEAAAFEARLATDAQLRAAYADWAEDLAMLTDRIEPVAPPPDSFRRIEARLFGRPSRRAGPAWLRWGLGVAAAAGLALAVGLGTGILDRGPMPPANPSYQAELAAEDRSLVVSAAYDGSQGRLFVERQQGGARAGRALELWVIAGEDAPQSLGVLPDTARADLEVPAALRPQLDGAILAISDEPPGGSPTGAPTGDVLAAGPITKL</sequence>
<evidence type="ECO:0000313" key="12">
    <source>
        <dbReference type="EMBL" id="NHQ72898.1"/>
    </source>
</evidence>
<dbReference type="GO" id="GO:0006417">
    <property type="term" value="P:regulation of translation"/>
    <property type="evidence" value="ECO:0007669"/>
    <property type="project" value="TreeGrafter"/>
</dbReference>
<evidence type="ECO:0000256" key="5">
    <source>
        <dbReference type="ARBA" id="ARBA00022989"/>
    </source>
</evidence>
<dbReference type="EMBL" id="JAAORB010000001">
    <property type="protein sequence ID" value="NHQ72898.1"/>
    <property type="molecule type" value="Genomic_DNA"/>
</dbReference>
<dbReference type="Proteomes" id="UP000639775">
    <property type="component" value="Unassembled WGS sequence"/>
</dbReference>
<dbReference type="GO" id="GO:0016989">
    <property type="term" value="F:sigma factor antagonist activity"/>
    <property type="evidence" value="ECO:0007669"/>
    <property type="project" value="TreeGrafter"/>
</dbReference>
<dbReference type="Pfam" id="PF10099">
    <property type="entry name" value="RskA_C"/>
    <property type="match status" value="1"/>
</dbReference>
<evidence type="ECO:0000256" key="1">
    <source>
        <dbReference type="ARBA" id="ARBA00004167"/>
    </source>
</evidence>
<proteinExistence type="predicted"/>
<feature type="region of interest" description="Disordered" evidence="9">
    <location>
        <begin position="207"/>
        <end position="231"/>
    </location>
</feature>
<organism evidence="12 13">
    <name type="scientific">Roseovarius gahaiensis</name>
    <dbReference type="NCBI Taxonomy" id="2716691"/>
    <lineage>
        <taxon>Bacteria</taxon>
        <taxon>Pseudomonadati</taxon>
        <taxon>Pseudomonadota</taxon>
        <taxon>Alphaproteobacteria</taxon>
        <taxon>Rhodobacterales</taxon>
        <taxon>Roseobacteraceae</taxon>
        <taxon>Roseovarius</taxon>
    </lineage>
</organism>
<name>A0A967BEB4_9RHOB</name>
<dbReference type="Gene3D" id="1.10.10.1320">
    <property type="entry name" value="Anti-sigma factor, zinc-finger domain"/>
    <property type="match status" value="1"/>
</dbReference>
<keyword evidence="3" id="KW-1003">Cell membrane</keyword>
<reference evidence="12" key="1">
    <citation type="submission" date="2020-03" db="EMBL/GenBank/DDBJ databases">
        <title>Roseovarius gahaiensis sp. nov., isolated from Gahai Saline Lake, China.</title>
        <authorList>
            <person name="Sun X."/>
        </authorList>
    </citation>
    <scope>NUCLEOTIDE SEQUENCE</scope>
    <source>
        <strain evidence="12">GH877</strain>
    </source>
</reference>
<keyword evidence="6 10" id="KW-0472">Membrane</keyword>
<evidence type="ECO:0000256" key="6">
    <source>
        <dbReference type="ARBA" id="ARBA00023136"/>
    </source>
</evidence>
<dbReference type="RefSeq" id="WP_167192589.1">
    <property type="nucleotide sequence ID" value="NZ_JAAORB010000001.1"/>
</dbReference>
<dbReference type="InterPro" id="IPR018764">
    <property type="entry name" value="RskA_C"/>
</dbReference>
<keyword evidence="4 10" id="KW-0812">Transmembrane</keyword>
<dbReference type="GO" id="GO:0005886">
    <property type="term" value="C:plasma membrane"/>
    <property type="evidence" value="ECO:0007669"/>
    <property type="project" value="UniProtKB-SubCell"/>
</dbReference>